<dbReference type="HOGENOM" id="CLU_240062_0_0_1"/>
<keyword evidence="2" id="KW-0472">Membrane</keyword>
<dbReference type="PROSITE" id="PS50234">
    <property type="entry name" value="VWFA"/>
    <property type="match status" value="2"/>
</dbReference>
<dbReference type="Gene3D" id="3.30.450.20">
    <property type="entry name" value="PAS domain"/>
    <property type="match status" value="3"/>
</dbReference>
<sequence length="1728" mass="194435">MEPTTRYLKFHTLKSHFSQNVIFVCFRQYYVATAANKPKDVVVAVDVSGVMGMRSNHESMTLFTVARMAVDDVINTLNPNDRIGLVVFNNTASKPPKCHRSQLAKATTTNKEMLRQFAASWTFGGQSNYSEGIKEAFSYFDINETKSQGSSRESIILFLAASNSDADPLDVIKTENEARNNSVIILTYSFGKDINSYWKEVLTNMSKQVKNDNSYGQIKEGTYTHVEEDSLVHSKMASFYEDLSIANLGDEPVFSVPYVDKRSNNTGLITSLCLPVDISGELVGVTCTDILLDELLSDITNFKQGELSYAFMIDGQGRVMVHYLQPTPNAITINPDPIDIYKLETSQEAKSMIESMKRGETGNKTFEYFRTISRGVLEYEGIEVRVVEAEYNWRKVLPLDNAEPVDKLYTRGYKIVPVHKSNIYIIVIKIDISNNSPDSCCMVSNVSPLENKCRDEESDCCLCYKVVPYDSCQEKTTSGQSYHICSARLPDENTEFANDTDKIKTLSPCFDAGCDYRKDEENCYKVAGCSWCKKDEFGVDFSPDKQCCNSFETCPFGKVQKSKKSRCSSVKRETPSPSSTSNETLIGAASGAGLAVILVVIIIIVICRNRNKANSENTGYLTAVNDNAGYARAGEIHYLHEETENAHHLNQYAGMVVKEKRQEFCTTIYSRSGVKQMWILKYSIKLLETLRSQNLTKINSIKTICARKTMLSYPILIAFLLPCLSDAQDVSQLTGQKFSDELERMDINGIGAPNLQNYYDSLIYDKQTDTGTDIVIKMTDNLAQMFQTMTNQLRNVKDAIEQEYDDFSTTVQNIFPQCCKIKGTYSPKFRTEVSETRACISQSPPPNHFPNKKIEDVMKSNYQNNPNLLWQYFGGSDGTFLVFPAHRFSDNCFSYDPRLRRVELQYYVATAANKPKDVVVAVDVSGVTATRSNYNSKTLLIVAREAVQYVIDTLNPNDRIGLVAFNDKAKKPLSCHGTQLAKATTSNKKILQDFTKTWTSEGNSNYSAGIEAAFSYFVSSEAEPQRNTRESVILFLAAGDNSGEDPLDVIKVENEARNNSVTILTYSFGIGISSSWRELLTNMSKQVKNDNPYGHKIKEGTYTHMVNHSLLHSKMSSYYKDLSITNLGDEPVFSVPYVDERSAKTGLISSLCLPVDKLGGLVGVTCTDILLDELLSDITNFKQGELSYAFMIDGQGRVMVHYLQPTPNAITINPDPIDIYTLETSPEARPMIESMKRGENGTTTFKHLRTISRGILEYEGIEAREVEAEYSWRKENVKTSIQATYKAEEFWKQNQDQSQFVVWRYLGTRDGHVRVYPAVEISKDYDHFMRPWWRRTVAQKGKFVVVSPYLDNWGAGLIVTQCKAVYEGRSYGSHSKADIVDVVQCIDYPYPYFSRMFLNTYPECNSDEYRCMVIDISGFLVIYPSFSVVADKPDIELKHLGMMVLLSDLDEPVNKLLTKGYKISPVPKSNIYIIIKRKDRLSPGTCCPFSNISPLENTCSDTDCCLCHKIVPYDSCQEKTTSGQPYHICSARLPDSNVRVDRELDKIKTLSPCFDGQCDARKNEQNCYKVAGCSWCVQDNVGIEYTPDNQCCNIFETCPFGKVEDQKQTSCLKMKMETSKNSSSEVLIYAASGVAGGVVIILIIVLITVKYRNRTQRQNENPDYLTAVSENVVYSRTNEIQYLSGEAEKPSQMNQYSSMSTSSDGSGNCPVDNTQKDQSQDEKDLRKN</sequence>
<evidence type="ECO:0000259" key="3">
    <source>
        <dbReference type="PROSITE" id="PS50234"/>
    </source>
</evidence>
<feature type="domain" description="VWFA" evidence="3">
    <location>
        <begin position="917"/>
        <end position="1122"/>
    </location>
</feature>
<gene>
    <name evidence="4" type="ORF">CGI_10013334</name>
</gene>
<keyword evidence="2" id="KW-0812">Transmembrane</keyword>
<dbReference type="InterPro" id="IPR036465">
    <property type="entry name" value="vWFA_dom_sf"/>
</dbReference>
<dbReference type="GO" id="GO:0005891">
    <property type="term" value="C:voltage-gated calcium channel complex"/>
    <property type="evidence" value="ECO:0007669"/>
    <property type="project" value="TreeGrafter"/>
</dbReference>
<proteinExistence type="predicted"/>
<feature type="compositionally biased region" description="Basic and acidic residues" evidence="1">
    <location>
        <begin position="1714"/>
        <end position="1728"/>
    </location>
</feature>
<feature type="compositionally biased region" description="Low complexity" evidence="1">
    <location>
        <begin position="1697"/>
        <end position="1706"/>
    </location>
</feature>
<feature type="transmembrane region" description="Helical" evidence="2">
    <location>
        <begin position="1626"/>
        <end position="1649"/>
    </location>
</feature>
<dbReference type="Gene3D" id="3.40.50.410">
    <property type="entry name" value="von Willebrand factor, type A domain"/>
    <property type="match status" value="2"/>
</dbReference>
<feature type="transmembrane region" description="Helical" evidence="2">
    <location>
        <begin position="710"/>
        <end position="727"/>
    </location>
</feature>
<accession>K1PWA5</accession>
<protein>
    <submittedName>
        <fullName evidence="4">VWFA and cache domain-containing protein 1</fullName>
    </submittedName>
</protein>
<dbReference type="InParanoid" id="K1PWA5"/>
<organism evidence="4">
    <name type="scientific">Magallana gigas</name>
    <name type="common">Pacific oyster</name>
    <name type="synonym">Crassostrea gigas</name>
    <dbReference type="NCBI Taxonomy" id="29159"/>
    <lineage>
        <taxon>Eukaryota</taxon>
        <taxon>Metazoa</taxon>
        <taxon>Spiralia</taxon>
        <taxon>Lophotrochozoa</taxon>
        <taxon>Mollusca</taxon>
        <taxon>Bivalvia</taxon>
        <taxon>Autobranchia</taxon>
        <taxon>Pteriomorphia</taxon>
        <taxon>Ostreida</taxon>
        <taxon>Ostreoidea</taxon>
        <taxon>Ostreidae</taxon>
        <taxon>Magallana</taxon>
    </lineage>
</organism>
<evidence type="ECO:0000313" key="4">
    <source>
        <dbReference type="EMBL" id="EKC23309.1"/>
    </source>
</evidence>
<keyword evidence="2" id="KW-1133">Transmembrane helix</keyword>
<name>K1PWA5_MAGGI</name>
<reference evidence="4" key="1">
    <citation type="journal article" date="2012" name="Nature">
        <title>The oyster genome reveals stress adaptation and complexity of shell formation.</title>
        <authorList>
            <person name="Zhang G."/>
            <person name="Fang X."/>
            <person name="Guo X."/>
            <person name="Li L."/>
            <person name="Luo R."/>
            <person name="Xu F."/>
            <person name="Yang P."/>
            <person name="Zhang L."/>
            <person name="Wang X."/>
            <person name="Qi H."/>
            <person name="Xiong Z."/>
            <person name="Que H."/>
            <person name="Xie Y."/>
            <person name="Holland P.W."/>
            <person name="Paps J."/>
            <person name="Zhu Y."/>
            <person name="Wu F."/>
            <person name="Chen Y."/>
            <person name="Wang J."/>
            <person name="Peng C."/>
            <person name="Meng J."/>
            <person name="Yang L."/>
            <person name="Liu J."/>
            <person name="Wen B."/>
            <person name="Zhang N."/>
            <person name="Huang Z."/>
            <person name="Zhu Q."/>
            <person name="Feng Y."/>
            <person name="Mount A."/>
            <person name="Hedgecock D."/>
            <person name="Xu Z."/>
            <person name="Liu Y."/>
            <person name="Domazet-Loso T."/>
            <person name="Du Y."/>
            <person name="Sun X."/>
            <person name="Zhang S."/>
            <person name="Liu B."/>
            <person name="Cheng P."/>
            <person name="Jiang X."/>
            <person name="Li J."/>
            <person name="Fan D."/>
            <person name="Wang W."/>
            <person name="Fu W."/>
            <person name="Wang T."/>
            <person name="Wang B."/>
            <person name="Zhang J."/>
            <person name="Peng Z."/>
            <person name="Li Y."/>
            <person name="Li N."/>
            <person name="Wang J."/>
            <person name="Chen M."/>
            <person name="He Y."/>
            <person name="Tan F."/>
            <person name="Song X."/>
            <person name="Zheng Q."/>
            <person name="Huang R."/>
            <person name="Yang H."/>
            <person name="Du X."/>
            <person name="Chen L."/>
            <person name="Yang M."/>
            <person name="Gaffney P.M."/>
            <person name="Wang S."/>
            <person name="Luo L."/>
            <person name="She Z."/>
            <person name="Ming Y."/>
            <person name="Huang W."/>
            <person name="Zhang S."/>
            <person name="Huang B."/>
            <person name="Zhang Y."/>
            <person name="Qu T."/>
            <person name="Ni P."/>
            <person name="Miao G."/>
            <person name="Wang J."/>
            <person name="Wang Q."/>
            <person name="Steinberg C.E."/>
            <person name="Wang H."/>
            <person name="Li N."/>
            <person name="Qian L."/>
            <person name="Zhang G."/>
            <person name="Li Y."/>
            <person name="Yang H."/>
            <person name="Liu X."/>
            <person name="Wang J."/>
            <person name="Yin Y."/>
            <person name="Wang J."/>
        </authorList>
    </citation>
    <scope>NUCLEOTIDE SEQUENCE [LARGE SCALE GENOMIC DNA]</scope>
    <source>
        <strain evidence="4">05x7-T-G4-1.051#20</strain>
    </source>
</reference>
<dbReference type="GO" id="GO:0005245">
    <property type="term" value="F:voltage-gated calcium channel activity"/>
    <property type="evidence" value="ECO:0007669"/>
    <property type="project" value="TreeGrafter"/>
</dbReference>
<dbReference type="EMBL" id="JH817309">
    <property type="protein sequence ID" value="EKC23309.1"/>
    <property type="molecule type" value="Genomic_DNA"/>
</dbReference>
<dbReference type="PANTHER" id="PTHR10166:SF66">
    <property type="entry name" value="VWFA AND CACHE DOMAIN-CONTAINING PROTEIN CG16868"/>
    <property type="match status" value="1"/>
</dbReference>
<dbReference type="InterPro" id="IPR051173">
    <property type="entry name" value="Ca_channel_alpha-2/delta"/>
</dbReference>
<evidence type="ECO:0000256" key="1">
    <source>
        <dbReference type="SAM" id="MobiDB-lite"/>
    </source>
</evidence>
<dbReference type="PANTHER" id="PTHR10166">
    <property type="entry name" value="VOLTAGE-DEPENDENT CALCIUM CHANNEL SUBUNIT ALPHA-2/DELTA-RELATED"/>
    <property type="match status" value="1"/>
</dbReference>
<feature type="transmembrane region" description="Helical" evidence="2">
    <location>
        <begin position="585"/>
        <end position="607"/>
    </location>
</feature>
<dbReference type="Pfam" id="PF13519">
    <property type="entry name" value="VWA_2"/>
    <property type="match status" value="1"/>
</dbReference>
<dbReference type="Pfam" id="PF00092">
    <property type="entry name" value="VWA"/>
    <property type="match status" value="1"/>
</dbReference>
<feature type="region of interest" description="Disordered" evidence="1">
    <location>
        <begin position="1685"/>
        <end position="1728"/>
    </location>
</feature>
<dbReference type="SUPFAM" id="SSF53300">
    <property type="entry name" value="vWA-like"/>
    <property type="match status" value="2"/>
</dbReference>
<feature type="domain" description="VWFA" evidence="3">
    <location>
        <begin position="40"/>
        <end position="243"/>
    </location>
</feature>
<dbReference type="SMART" id="SM00327">
    <property type="entry name" value="VWA"/>
    <property type="match status" value="2"/>
</dbReference>
<evidence type="ECO:0000256" key="2">
    <source>
        <dbReference type="SAM" id="Phobius"/>
    </source>
</evidence>
<dbReference type="InterPro" id="IPR002035">
    <property type="entry name" value="VWF_A"/>
</dbReference>